<dbReference type="OrthoDB" id="7832851at2"/>
<dbReference type="Proteomes" id="UP000185680">
    <property type="component" value="Chromosome"/>
</dbReference>
<dbReference type="AlphaFoldDB" id="A0A163CR54"/>
<dbReference type="EMBL" id="CP017476">
    <property type="protein sequence ID" value="AOW15667.1"/>
    <property type="molecule type" value="Genomic_DNA"/>
</dbReference>
<feature type="transmembrane region" description="Helical" evidence="1">
    <location>
        <begin position="370"/>
        <end position="393"/>
    </location>
</feature>
<feature type="transmembrane region" description="Helical" evidence="1">
    <location>
        <begin position="258"/>
        <end position="278"/>
    </location>
</feature>
<dbReference type="STRING" id="1763535.LPB072_14555"/>
<feature type="transmembrane region" description="Helical" evidence="1">
    <location>
        <begin position="74"/>
        <end position="92"/>
    </location>
</feature>
<gene>
    <name evidence="2" type="ORF">LPB072_14555</name>
    <name evidence="3" type="ORF">LPB72_01260</name>
</gene>
<evidence type="ECO:0008006" key="6">
    <source>
        <dbReference type="Google" id="ProtNLM"/>
    </source>
</evidence>
<reference evidence="3 4" key="1">
    <citation type="submission" date="2016-02" db="EMBL/GenBank/DDBJ databases">
        <title>Draft genome sequence of Hydrogenophaga sp. LPB0072.</title>
        <authorList>
            <person name="Shin S.-K."/>
            <person name="Yi H."/>
        </authorList>
    </citation>
    <scope>NUCLEOTIDE SEQUENCE [LARGE SCALE GENOMIC DNA]</scope>
    <source>
        <strain evidence="3 4">LPB0072</strain>
    </source>
</reference>
<keyword evidence="1" id="KW-0812">Transmembrane</keyword>
<dbReference type="EMBL" id="LVWD01000001">
    <property type="protein sequence ID" value="OAD44341.1"/>
    <property type="molecule type" value="Genomic_DNA"/>
</dbReference>
<evidence type="ECO:0000313" key="3">
    <source>
        <dbReference type="EMBL" id="OAD44341.1"/>
    </source>
</evidence>
<dbReference type="Proteomes" id="UP000185657">
    <property type="component" value="Unassembled WGS sequence"/>
</dbReference>
<name>A0A163CR54_9BURK</name>
<dbReference type="KEGG" id="hyl:LPB072_14555"/>
<keyword evidence="1" id="KW-0472">Membrane</keyword>
<reference evidence="2 5" key="2">
    <citation type="submission" date="2016-10" db="EMBL/GenBank/DDBJ databases">
        <title>Hydorgenophaga sp. LPB0072 isolated from gastropod.</title>
        <authorList>
            <person name="Kim E."/>
            <person name="Yi H."/>
        </authorList>
    </citation>
    <scope>NUCLEOTIDE SEQUENCE [LARGE SCALE GENOMIC DNA]</scope>
    <source>
        <strain evidence="2 5">LPB0072</strain>
    </source>
</reference>
<organism evidence="2 5">
    <name type="scientific">Hydrogenophaga crassostreae</name>
    <dbReference type="NCBI Taxonomy" id="1763535"/>
    <lineage>
        <taxon>Bacteria</taxon>
        <taxon>Pseudomonadati</taxon>
        <taxon>Pseudomonadota</taxon>
        <taxon>Betaproteobacteria</taxon>
        <taxon>Burkholderiales</taxon>
        <taxon>Comamonadaceae</taxon>
        <taxon>Hydrogenophaga</taxon>
    </lineage>
</organism>
<feature type="transmembrane region" description="Helical" evidence="1">
    <location>
        <begin position="413"/>
        <end position="437"/>
    </location>
</feature>
<keyword evidence="1" id="KW-1133">Transmembrane helix</keyword>
<evidence type="ECO:0000256" key="1">
    <source>
        <dbReference type="SAM" id="Phobius"/>
    </source>
</evidence>
<keyword evidence="4" id="KW-1185">Reference proteome</keyword>
<feature type="transmembrane region" description="Helical" evidence="1">
    <location>
        <begin position="332"/>
        <end position="358"/>
    </location>
</feature>
<feature type="transmembrane region" description="Helical" evidence="1">
    <location>
        <begin position="229"/>
        <end position="252"/>
    </location>
</feature>
<evidence type="ECO:0000313" key="4">
    <source>
        <dbReference type="Proteomes" id="UP000185657"/>
    </source>
</evidence>
<feature type="transmembrane region" description="Helical" evidence="1">
    <location>
        <begin position="187"/>
        <end position="208"/>
    </location>
</feature>
<feature type="transmembrane region" description="Helical" evidence="1">
    <location>
        <begin position="43"/>
        <end position="62"/>
    </location>
</feature>
<feature type="transmembrane region" description="Helical" evidence="1">
    <location>
        <begin position="112"/>
        <end position="138"/>
    </location>
</feature>
<feature type="transmembrane region" description="Helical" evidence="1">
    <location>
        <begin position="298"/>
        <end position="320"/>
    </location>
</feature>
<evidence type="ECO:0000313" key="2">
    <source>
        <dbReference type="EMBL" id="AOW15667.1"/>
    </source>
</evidence>
<accession>A0A163CR54</accession>
<evidence type="ECO:0000313" key="5">
    <source>
        <dbReference type="Proteomes" id="UP000185680"/>
    </source>
</evidence>
<sequence>MRSIFAYLALLAGLLPAAANTELLGAPLVLIAVLAGWGDLRRVSRVLLLLVAGSGLAAWHWAPDLLLRAAVNTTHLTALVVAVMLLSATLGTSRDLGVLSSSLFGGRPLPRYLGISFATGFLAVPLNFGSVGVMSTVVARVKHLRGDSSLTRNAARAVLRGFALASICSPLSVSVVITLTFLPTLGLHQLIAVSLPFAGLYLLLGSVFREPEEVPAMDAPALPGAEADVSTVLPWLRFTAYIISICLGAWALSSFGQMRYSLAVALSCLGAVVFGWLLKRLRGEPDGLPSMAQVGNELVVMCGSAFLGVLASGAGLYLLGLDVGLPVWASPWVAFVVPFVLFLAGMSGLNPIVTGTLVGAMLAPVWPPSAFLGLGIGMVSGWGLTVAGTPYSANSMLLSRITGYDAQTAALQWNLRLSIWALCLAGLLAAGLTHWLVTAP</sequence>
<protein>
    <recommendedName>
        <fullName evidence="6">C4-dicarboxylate ABC transporter</fullName>
    </recommendedName>
</protein>
<feature type="transmembrane region" description="Helical" evidence="1">
    <location>
        <begin position="158"/>
        <end position="181"/>
    </location>
</feature>
<proteinExistence type="predicted"/>